<dbReference type="RefSeq" id="XP_004993734.1">
    <property type="nucleotide sequence ID" value="XM_004993677.1"/>
</dbReference>
<keyword evidence="3" id="KW-1185">Reference proteome</keyword>
<reference evidence="2" key="1">
    <citation type="submission" date="2009-08" db="EMBL/GenBank/DDBJ databases">
        <title>Annotation of Salpingoeca rosetta.</title>
        <authorList>
            <consortium name="The Broad Institute Genome Sequencing Platform"/>
            <person name="Russ C."/>
            <person name="Cuomo C."/>
            <person name="Burger G."/>
            <person name="Gray M.W."/>
            <person name="Holland P.W.H."/>
            <person name="King N."/>
            <person name="Lang F.B.F."/>
            <person name="Roger A.J."/>
            <person name="Ruiz-Trillo I."/>
            <person name="Young S.K."/>
            <person name="Zeng Q."/>
            <person name="Gargeya S."/>
            <person name="Alvarado L."/>
            <person name="Berlin A."/>
            <person name="Chapman S.B."/>
            <person name="Chen Z."/>
            <person name="Freedman E."/>
            <person name="Gellesch M."/>
            <person name="Goldberg J."/>
            <person name="Griggs A."/>
            <person name="Gujja S."/>
            <person name="Heilman E."/>
            <person name="Heiman D."/>
            <person name="Howarth C."/>
            <person name="Mehta T."/>
            <person name="Neiman D."/>
            <person name="Pearson M."/>
            <person name="Roberts A."/>
            <person name="Saif S."/>
            <person name="Shea T."/>
            <person name="Shenoy N."/>
            <person name="Sisk P."/>
            <person name="Stolte C."/>
            <person name="Sykes S."/>
            <person name="White J."/>
            <person name="Yandava C."/>
            <person name="Haas B."/>
            <person name="Nusbaum C."/>
            <person name="Birren B."/>
        </authorList>
    </citation>
    <scope>NUCLEOTIDE SEQUENCE [LARGE SCALE GENOMIC DNA]</scope>
    <source>
        <strain evidence="2">ATCC 50818</strain>
    </source>
</reference>
<dbReference type="InParanoid" id="F2UAN6"/>
<dbReference type="GeneID" id="16074313"/>
<feature type="region of interest" description="Disordered" evidence="1">
    <location>
        <begin position="736"/>
        <end position="798"/>
    </location>
</feature>
<accession>F2UAN6</accession>
<feature type="compositionally biased region" description="Low complexity" evidence="1">
    <location>
        <begin position="532"/>
        <end position="546"/>
    </location>
</feature>
<feature type="compositionally biased region" description="Polar residues" evidence="1">
    <location>
        <begin position="471"/>
        <end position="483"/>
    </location>
</feature>
<sequence>MIGLWRSRSPSPSSSSSSTTTTTTTTTTHPDAACARPRTHETQDHATTTTSAAPLPAATPSSALAAPPKPTTTKPIFPFLLDSDPLLHFDIDTNTNSSTASSNSSAETDLLLVDGFGLNLEHHQQWMPSDIDQQDVLYPSTPSTTATSSACSRDKSLKPAALCCDWDILATTDALLEEPTAATAHTNTLNFTTEHDLPMDNNNSSSHSHPVTTSSLAFPTSTTTSAHFLLGLGEQHLAHDALEVPASATHANIANVDDLTLHQHYHYGEPGHDSDTHPHHPRQHHYRQHDPLPAPEHLPHHHEQQQPSMAPRARETTLSLEEIAQSMGLSMDIFPTEHTQQQHQSQMAAGGRHPASSSTSYHGQRHSAPAAGTVQSTDLFSAEHGAHLHSDAYGQRRHQQHQQHQHLLQHSHQSQPKPYSPHHSQQDPTPHHSSIKAEPSDLDTHSNHLSASSTPRLLPLPLAGSDPLSPAASSHVPSGTSPILLSPAHQVTVPISDEELRASSSSASRSSLKKKQQRKRAVSTSAKPRRVSLSSPASSSLAQATSIAQAKPTTGNTGSSSSSSSSSSKGRRRRLSKDEVVAKRRTRNRLKSVRYRQRKRQRLEDLKNKSTILHEACKQAFTALLERLGRMQQVERATQDFVAANERLYLQAFPSPYRRRPVTTPLDNIDPRTLSKDEREKLIKERNRLSSKGYREEKKREIQAWETFYATMVQRTEVLNTVLARYGMAEISGEALEEPTGGEGQGSSDEQDSNTNSPHTLSSSVGAQESLPRSTSLPQSPTGAFPHMGAPGPHSVVTSPSLRRATEAVSLGGGTTTAFPFAPLDLAFDSSHAHHHMAHHSQSPPHPPSSSS</sequence>
<feature type="region of interest" description="Disordered" evidence="1">
    <location>
        <begin position="264"/>
        <end position="315"/>
    </location>
</feature>
<feature type="compositionally biased region" description="Basic residues" evidence="1">
    <location>
        <begin position="583"/>
        <end position="601"/>
    </location>
</feature>
<feature type="compositionally biased region" description="Basic residues" evidence="1">
    <location>
        <begin position="511"/>
        <end position="521"/>
    </location>
</feature>
<evidence type="ECO:0000256" key="1">
    <source>
        <dbReference type="SAM" id="MobiDB-lite"/>
    </source>
</evidence>
<feature type="region of interest" description="Disordered" evidence="1">
    <location>
        <begin position="1"/>
        <end position="70"/>
    </location>
</feature>
<protein>
    <recommendedName>
        <fullName evidence="4">BZIP domain-containing protein</fullName>
    </recommendedName>
</protein>
<dbReference type="EMBL" id="GL832966">
    <property type="protein sequence ID" value="EGD73452.1"/>
    <property type="molecule type" value="Genomic_DNA"/>
</dbReference>
<feature type="compositionally biased region" description="Polar residues" evidence="1">
    <location>
        <begin position="547"/>
        <end position="558"/>
    </location>
</feature>
<feature type="compositionally biased region" description="Polar residues" evidence="1">
    <location>
        <begin position="422"/>
        <end position="432"/>
    </location>
</feature>
<evidence type="ECO:0008006" key="4">
    <source>
        <dbReference type="Google" id="ProtNLM"/>
    </source>
</evidence>
<dbReference type="Proteomes" id="UP000007799">
    <property type="component" value="Unassembled WGS sequence"/>
</dbReference>
<feature type="region of interest" description="Disordered" evidence="1">
    <location>
        <begin position="337"/>
        <end position="371"/>
    </location>
</feature>
<feature type="compositionally biased region" description="Basic and acidic residues" evidence="1">
    <location>
        <begin position="266"/>
        <end position="278"/>
    </location>
</feature>
<dbReference type="AlphaFoldDB" id="F2UAN6"/>
<feature type="compositionally biased region" description="Polar residues" evidence="1">
    <location>
        <begin position="337"/>
        <end position="347"/>
    </location>
</feature>
<feature type="compositionally biased region" description="Basic residues" evidence="1">
    <location>
        <begin position="395"/>
        <end position="409"/>
    </location>
</feature>
<feature type="region of interest" description="Disordered" evidence="1">
    <location>
        <begin position="832"/>
        <end position="852"/>
    </location>
</feature>
<name>F2UAN6_SALR5</name>
<feature type="compositionally biased region" description="Low complexity" evidence="1">
    <location>
        <begin position="46"/>
        <end position="70"/>
    </location>
</feature>
<dbReference type="CDD" id="cd14686">
    <property type="entry name" value="bZIP"/>
    <property type="match status" value="1"/>
</dbReference>
<feature type="compositionally biased region" description="Polar residues" evidence="1">
    <location>
        <begin position="753"/>
        <end position="782"/>
    </location>
</feature>
<feature type="region of interest" description="Disordered" evidence="1">
    <location>
        <begin position="499"/>
        <end position="602"/>
    </location>
</feature>
<evidence type="ECO:0000313" key="3">
    <source>
        <dbReference type="Proteomes" id="UP000007799"/>
    </source>
</evidence>
<evidence type="ECO:0000313" key="2">
    <source>
        <dbReference type="EMBL" id="EGD73452.1"/>
    </source>
</evidence>
<feature type="compositionally biased region" description="Low complexity" evidence="1">
    <location>
        <begin position="559"/>
        <end position="568"/>
    </location>
</feature>
<feature type="compositionally biased region" description="Low complexity" evidence="1">
    <location>
        <begin position="1"/>
        <end position="28"/>
    </location>
</feature>
<gene>
    <name evidence="2" type="ORF">PTSG_05156</name>
</gene>
<dbReference type="KEGG" id="sre:PTSG_05156"/>
<organism evidence="3">
    <name type="scientific">Salpingoeca rosetta (strain ATCC 50818 / BSB-021)</name>
    <dbReference type="NCBI Taxonomy" id="946362"/>
    <lineage>
        <taxon>Eukaryota</taxon>
        <taxon>Choanoflagellata</taxon>
        <taxon>Craspedida</taxon>
        <taxon>Salpingoecidae</taxon>
        <taxon>Salpingoeca</taxon>
    </lineage>
</organism>
<feature type="region of interest" description="Disordered" evidence="1">
    <location>
        <begin position="392"/>
        <end position="484"/>
    </location>
</feature>
<proteinExistence type="predicted"/>